<proteinExistence type="predicted"/>
<gene>
    <name evidence="1" type="ORF">WG929_00880</name>
</gene>
<comment type="caution">
    <text evidence="1">The sequence shown here is derived from an EMBL/GenBank/DDBJ whole genome shotgun (WGS) entry which is preliminary data.</text>
</comment>
<protein>
    <submittedName>
        <fullName evidence="1">Uncharacterized protein</fullName>
    </submittedName>
</protein>
<accession>A0ABW8NDE3</accession>
<reference evidence="1 2" key="1">
    <citation type="submission" date="2024-03" db="EMBL/GenBank/DDBJ databases">
        <title>High-quality draft genome sequence of Oceanobacter sp. wDCs-4.</title>
        <authorList>
            <person name="Dong C."/>
        </authorList>
    </citation>
    <scope>NUCLEOTIDE SEQUENCE [LARGE SCALE GENOMIC DNA]</scope>
    <source>
        <strain evidence="2">wDCs-4</strain>
    </source>
</reference>
<keyword evidence="2" id="KW-1185">Reference proteome</keyword>
<evidence type="ECO:0000313" key="1">
    <source>
        <dbReference type="EMBL" id="MFK4750952.1"/>
    </source>
</evidence>
<dbReference type="Proteomes" id="UP001620597">
    <property type="component" value="Unassembled WGS sequence"/>
</dbReference>
<sequence length="148" mass="17159">MSDTDMTSIAESPMQLRFLVFHVHRVSARLRYLTMPYGQLCLPTPLPKLAELMDERPQFDKLAIHPGPWLKQACEQMQLPLDRLSVEPGFRRWIDTPGQPTQVYILRVSGPSPFAAPEGMRWIELPDCFSMLPIERLLMQSVYQYLLE</sequence>
<dbReference type="RefSeq" id="WP_416204493.1">
    <property type="nucleotide sequence ID" value="NZ_JBBKTX010000001.1"/>
</dbReference>
<dbReference type="EMBL" id="JBBKTX010000001">
    <property type="protein sequence ID" value="MFK4750952.1"/>
    <property type="molecule type" value="Genomic_DNA"/>
</dbReference>
<name>A0ABW8NDE3_9GAMM</name>
<organism evidence="1 2">
    <name type="scientific">Oceanobacter antarcticus</name>
    <dbReference type="NCBI Taxonomy" id="3133425"/>
    <lineage>
        <taxon>Bacteria</taxon>
        <taxon>Pseudomonadati</taxon>
        <taxon>Pseudomonadota</taxon>
        <taxon>Gammaproteobacteria</taxon>
        <taxon>Oceanospirillales</taxon>
        <taxon>Oceanospirillaceae</taxon>
        <taxon>Oceanobacter</taxon>
    </lineage>
</organism>
<evidence type="ECO:0000313" key="2">
    <source>
        <dbReference type="Proteomes" id="UP001620597"/>
    </source>
</evidence>